<reference evidence="2 3" key="1">
    <citation type="submission" date="2015-09" db="EMBL/GenBank/DDBJ databases">
        <title>Draft genome of the parasitic nematode Teladorsagia circumcincta isolate WARC Sus (inbred).</title>
        <authorList>
            <person name="Mitreva M."/>
        </authorList>
    </citation>
    <scope>NUCLEOTIDE SEQUENCE [LARGE SCALE GENOMIC DNA]</scope>
    <source>
        <strain evidence="2 3">S</strain>
    </source>
</reference>
<proteinExistence type="predicted"/>
<dbReference type="PANTHER" id="PTHR12959">
    <property type="entry name" value="GPI TRANSAMIDASE COMPONENT PIG-T-RELATED"/>
    <property type="match status" value="1"/>
</dbReference>
<dbReference type="InterPro" id="IPR007245">
    <property type="entry name" value="PIG-T"/>
</dbReference>
<feature type="signal peptide" evidence="1">
    <location>
        <begin position="1"/>
        <end position="17"/>
    </location>
</feature>
<gene>
    <name evidence="2" type="ORF">TELCIR_26260</name>
</gene>
<accession>A0A2G9T3B9</accession>
<protein>
    <submittedName>
        <fullName evidence="2">Uncharacterized protein</fullName>
    </submittedName>
</protein>
<sequence length="112" mass="12922">MFVCLPLLCFLLGYAEGDAYSEELKISRLPSGNLMTAFRFTVTSDDTRLDKEREMHLRYSAVGKETVCTENMTPWKKLLPCKQNGLVTLLNPLKLYESVYHAMGLELYQHRQ</sequence>
<evidence type="ECO:0000313" key="3">
    <source>
        <dbReference type="Proteomes" id="UP000230423"/>
    </source>
</evidence>
<dbReference type="EMBL" id="KZ428068">
    <property type="protein sequence ID" value="PIO52434.1"/>
    <property type="molecule type" value="Genomic_DNA"/>
</dbReference>
<dbReference type="GO" id="GO:0042765">
    <property type="term" value="C:GPI-anchor transamidase complex"/>
    <property type="evidence" value="ECO:0007669"/>
    <property type="project" value="InterPro"/>
</dbReference>
<dbReference type="Proteomes" id="UP000230423">
    <property type="component" value="Unassembled WGS sequence"/>
</dbReference>
<organism evidence="2 3">
    <name type="scientific">Teladorsagia circumcincta</name>
    <name type="common">Brown stomach worm</name>
    <name type="synonym">Ostertagia circumcincta</name>
    <dbReference type="NCBI Taxonomy" id="45464"/>
    <lineage>
        <taxon>Eukaryota</taxon>
        <taxon>Metazoa</taxon>
        <taxon>Ecdysozoa</taxon>
        <taxon>Nematoda</taxon>
        <taxon>Chromadorea</taxon>
        <taxon>Rhabditida</taxon>
        <taxon>Rhabditina</taxon>
        <taxon>Rhabditomorpha</taxon>
        <taxon>Strongyloidea</taxon>
        <taxon>Trichostrongylidae</taxon>
        <taxon>Teladorsagia</taxon>
    </lineage>
</organism>
<dbReference type="AlphaFoldDB" id="A0A2G9T3B9"/>
<feature type="chain" id="PRO_5013681616" evidence="1">
    <location>
        <begin position="18"/>
        <end position="112"/>
    </location>
</feature>
<dbReference type="PANTHER" id="PTHR12959:SF11">
    <property type="entry name" value="GPI TRANSAMIDASE COMPONENT PIG-T"/>
    <property type="match status" value="1"/>
</dbReference>
<evidence type="ECO:0000256" key="1">
    <source>
        <dbReference type="SAM" id="SignalP"/>
    </source>
</evidence>
<keyword evidence="3" id="KW-1185">Reference proteome</keyword>
<evidence type="ECO:0000313" key="2">
    <source>
        <dbReference type="EMBL" id="PIO52434.1"/>
    </source>
</evidence>
<dbReference type="Pfam" id="PF04113">
    <property type="entry name" value="Gpi16"/>
    <property type="match status" value="1"/>
</dbReference>
<feature type="non-terminal residue" evidence="2">
    <location>
        <position position="112"/>
    </location>
</feature>
<name>A0A2G9T3B9_TELCI</name>
<dbReference type="GO" id="GO:0016255">
    <property type="term" value="P:attachment of GPI anchor to protein"/>
    <property type="evidence" value="ECO:0007669"/>
    <property type="project" value="InterPro"/>
</dbReference>
<dbReference type="OrthoDB" id="331263at2759"/>
<keyword evidence="1" id="KW-0732">Signal</keyword>